<dbReference type="EMBL" id="CABVHQ010000012">
    <property type="protein sequence ID" value="VVN88310.1"/>
    <property type="molecule type" value="Genomic_DNA"/>
</dbReference>
<protein>
    <recommendedName>
        <fullName evidence="4">DUF3077 domain-containing protein</fullName>
    </recommendedName>
</protein>
<evidence type="ECO:0000313" key="3">
    <source>
        <dbReference type="Proteomes" id="UP000337909"/>
    </source>
</evidence>
<dbReference type="Pfam" id="PF19619">
    <property type="entry name" value="DUF6124"/>
    <property type="match status" value="1"/>
</dbReference>
<feature type="compositionally biased region" description="Low complexity" evidence="1">
    <location>
        <begin position="54"/>
        <end position="63"/>
    </location>
</feature>
<feature type="region of interest" description="Disordered" evidence="1">
    <location>
        <begin position="41"/>
        <end position="65"/>
    </location>
</feature>
<proteinExistence type="predicted"/>
<name>A0A5E7BBC7_PSEFL</name>
<reference evidence="2 3" key="1">
    <citation type="submission" date="2019-09" db="EMBL/GenBank/DDBJ databases">
        <authorList>
            <person name="Chandra G."/>
            <person name="Truman W A."/>
        </authorList>
    </citation>
    <scope>NUCLEOTIDE SEQUENCE [LARGE SCALE GENOMIC DNA]</scope>
    <source>
        <strain evidence="2">PS691</strain>
    </source>
</reference>
<gene>
    <name evidence="2" type="ORF">PS691_01654</name>
</gene>
<organism evidence="2 3">
    <name type="scientific">Pseudomonas fluorescens</name>
    <dbReference type="NCBI Taxonomy" id="294"/>
    <lineage>
        <taxon>Bacteria</taxon>
        <taxon>Pseudomonadati</taxon>
        <taxon>Pseudomonadota</taxon>
        <taxon>Gammaproteobacteria</taxon>
        <taxon>Pseudomonadales</taxon>
        <taxon>Pseudomonadaceae</taxon>
        <taxon>Pseudomonas</taxon>
    </lineage>
</organism>
<dbReference type="AlphaFoldDB" id="A0A5E7BBC7"/>
<sequence length="165" mass="17888">MAAVRRAPSGALGSLIPGLSTCVQSPPYRLVAIGRDSIHQGASPCSKYPPNPPETESTSPYTSLDPKKLHQAAERALDFHLLPHCESKQKPIPPSPNIFTVVDGIDTERLLVNLSETLASANVMVSDLAFELEGSRRHFALGVQQMIELSELLANRALDKVDPRI</sequence>
<evidence type="ECO:0000313" key="2">
    <source>
        <dbReference type="EMBL" id="VVN88310.1"/>
    </source>
</evidence>
<evidence type="ECO:0000256" key="1">
    <source>
        <dbReference type="SAM" id="MobiDB-lite"/>
    </source>
</evidence>
<evidence type="ECO:0008006" key="4">
    <source>
        <dbReference type="Google" id="ProtNLM"/>
    </source>
</evidence>
<accession>A0A5E7BBC7</accession>
<dbReference type="Proteomes" id="UP000337909">
    <property type="component" value="Unassembled WGS sequence"/>
</dbReference>